<dbReference type="EMBL" id="HBIW01021471">
    <property type="protein sequence ID" value="CAE0703048.1"/>
    <property type="molecule type" value="Transcribed_RNA"/>
</dbReference>
<sequence>MSGRSQARKSQRELQNVFTAGRGGADQRLPAAPRSIALPAPPPAPEGLPMAERVVGGTANAPAPQATTSEDVAVPGAGWANGARQVQSTLDGGTVGDNPECSCKCLPARLDRKNVKLGCMHITPLKTVDCPKCNNSRSKKAHSIGCDKSEYFGLTHGEIASKKGGKDPFKGKITKKDAKGTAPLSFFKKPPNPPTAPVAPPAEPPAPAAPAPAPGMLNRLKAAAVALVRPSSTKRDASTAIGDDTVGEEDTADRPRPSLAEETASLEAEDDATPRLIPELEKIIHTTIEKCPRVRYDDKERHFTVFKYSGSLSADEQRECFAPGDFRVVFHETIDTGAGTRPSYIKHALRGVEVIFLRPDLNRYGDEEVADSLRCFGCRGRLQFSRWTYSKRKTCKMILTTGRPHFLVEGSYQCTECKQIYGASQYEMRVMQPPRIQSDLPVDTASTVCLLVHRVDRDTVDAAPAPAPSKSGDEKKKKKLAAVRKYTGCPKCDCGKVDEVEEENKRRANKVPPMGGLRGKTVWCKDDCTQWKWIVQQGYREPRSTT</sequence>
<evidence type="ECO:0000313" key="3">
    <source>
        <dbReference type="EMBL" id="CAH0378761.1"/>
    </source>
</evidence>
<feature type="region of interest" description="Disordered" evidence="1">
    <location>
        <begin position="228"/>
        <end position="272"/>
    </location>
</feature>
<organism evidence="2">
    <name type="scientific">Pelagomonas calceolata</name>
    <dbReference type="NCBI Taxonomy" id="35677"/>
    <lineage>
        <taxon>Eukaryota</taxon>
        <taxon>Sar</taxon>
        <taxon>Stramenopiles</taxon>
        <taxon>Ochrophyta</taxon>
        <taxon>Pelagophyceae</taxon>
        <taxon>Pelagomonadales</taxon>
        <taxon>Pelagomonadaceae</taxon>
        <taxon>Pelagomonas</taxon>
    </lineage>
</organism>
<dbReference type="AlphaFoldDB" id="A0A7S4A4B4"/>
<accession>A0A7S4A4B4</accession>
<keyword evidence="4" id="KW-1185">Reference proteome</keyword>
<evidence type="ECO:0000256" key="1">
    <source>
        <dbReference type="SAM" id="MobiDB-lite"/>
    </source>
</evidence>
<reference evidence="2" key="1">
    <citation type="submission" date="2021-01" db="EMBL/GenBank/DDBJ databases">
        <authorList>
            <person name="Corre E."/>
            <person name="Pelletier E."/>
            <person name="Niang G."/>
            <person name="Scheremetjew M."/>
            <person name="Finn R."/>
            <person name="Kale V."/>
            <person name="Holt S."/>
            <person name="Cochrane G."/>
            <person name="Meng A."/>
            <person name="Brown T."/>
            <person name="Cohen L."/>
        </authorList>
    </citation>
    <scope>NUCLEOTIDE SEQUENCE</scope>
    <source>
        <strain evidence="2">CCMP1756</strain>
    </source>
</reference>
<evidence type="ECO:0000313" key="2">
    <source>
        <dbReference type="EMBL" id="CAE0703048.1"/>
    </source>
</evidence>
<evidence type="ECO:0000313" key="4">
    <source>
        <dbReference type="Proteomes" id="UP000789595"/>
    </source>
</evidence>
<protein>
    <submittedName>
        <fullName evidence="2">Uncharacterized protein</fullName>
    </submittedName>
</protein>
<feature type="compositionally biased region" description="Pro residues" evidence="1">
    <location>
        <begin position="190"/>
        <end position="213"/>
    </location>
</feature>
<feature type="region of interest" description="Disordered" evidence="1">
    <location>
        <begin position="180"/>
        <end position="214"/>
    </location>
</feature>
<feature type="region of interest" description="Disordered" evidence="1">
    <location>
        <begin position="1"/>
        <end position="50"/>
    </location>
</feature>
<proteinExistence type="predicted"/>
<dbReference type="EMBL" id="CAKKNE010000006">
    <property type="protein sequence ID" value="CAH0378761.1"/>
    <property type="molecule type" value="Genomic_DNA"/>
</dbReference>
<gene>
    <name evidence="2" type="ORF">PCAL00307_LOCUS18495</name>
    <name evidence="3" type="ORF">PECAL_6P03580</name>
</gene>
<dbReference type="Proteomes" id="UP000789595">
    <property type="component" value="Unassembled WGS sequence"/>
</dbReference>
<reference evidence="3" key="2">
    <citation type="submission" date="2021-11" db="EMBL/GenBank/DDBJ databases">
        <authorList>
            <consortium name="Genoscope - CEA"/>
            <person name="William W."/>
        </authorList>
    </citation>
    <scope>NUCLEOTIDE SEQUENCE</scope>
</reference>
<name>A0A7S4A4B4_9STRA</name>
<feature type="compositionally biased region" description="Low complexity" evidence="1">
    <location>
        <begin position="29"/>
        <end position="38"/>
    </location>
</feature>